<reference evidence="2 3" key="1">
    <citation type="journal article" date="2018" name="Mol. Ecol.">
        <title>The obligate alkalophilic soda-lake fungus Sodiomyces alkalinus has shifted to a protein diet.</title>
        <authorList>
            <person name="Grum-Grzhimaylo A.A."/>
            <person name="Falkoski D.L."/>
            <person name="van den Heuvel J."/>
            <person name="Valero-Jimenez C.A."/>
            <person name="Min B."/>
            <person name="Choi I.G."/>
            <person name="Lipzen A."/>
            <person name="Daum C.G."/>
            <person name="Aanen D.K."/>
            <person name="Tsang A."/>
            <person name="Henrissat B."/>
            <person name="Bilanenko E.N."/>
            <person name="de Vries R.P."/>
            <person name="van Kan J.A.L."/>
            <person name="Grigoriev I.V."/>
            <person name="Debets A.J.M."/>
        </authorList>
    </citation>
    <scope>NUCLEOTIDE SEQUENCE [LARGE SCALE GENOMIC DNA]</scope>
    <source>
        <strain evidence="2 3">F11</strain>
    </source>
</reference>
<sequence>MRTKRCVRCVVSISTASSCLPCAFPVPPTSKSLYKAAIRPCRRRCISLQSPISRGSGGPSSFTHGLLLFVIYSPREARPGNGSTYRSSGNPCDYRSNGGRRGSRRNAPGIAPTKHDHKDLIVG</sequence>
<dbReference type="EMBL" id="ML119052">
    <property type="protein sequence ID" value="ROT41725.1"/>
    <property type="molecule type" value="Genomic_DNA"/>
</dbReference>
<protein>
    <submittedName>
        <fullName evidence="2">Uncharacterized protein</fullName>
    </submittedName>
</protein>
<feature type="compositionally biased region" description="Polar residues" evidence="1">
    <location>
        <begin position="81"/>
        <end position="90"/>
    </location>
</feature>
<name>A0A3N2Q525_SODAK</name>
<keyword evidence="3" id="KW-1185">Reference proteome</keyword>
<proteinExistence type="predicted"/>
<gene>
    <name evidence="2" type="ORF">SODALDRAFT_127805</name>
</gene>
<dbReference type="Proteomes" id="UP000272025">
    <property type="component" value="Unassembled WGS sequence"/>
</dbReference>
<evidence type="ECO:0000256" key="1">
    <source>
        <dbReference type="SAM" id="MobiDB-lite"/>
    </source>
</evidence>
<feature type="region of interest" description="Disordered" evidence="1">
    <location>
        <begin position="79"/>
        <end position="123"/>
    </location>
</feature>
<organism evidence="2 3">
    <name type="scientific">Sodiomyces alkalinus (strain CBS 110278 / VKM F-3762 / F11)</name>
    <name type="common">Alkaliphilic filamentous fungus</name>
    <dbReference type="NCBI Taxonomy" id="1314773"/>
    <lineage>
        <taxon>Eukaryota</taxon>
        <taxon>Fungi</taxon>
        <taxon>Dikarya</taxon>
        <taxon>Ascomycota</taxon>
        <taxon>Pezizomycotina</taxon>
        <taxon>Sordariomycetes</taxon>
        <taxon>Hypocreomycetidae</taxon>
        <taxon>Glomerellales</taxon>
        <taxon>Plectosphaerellaceae</taxon>
        <taxon>Sodiomyces</taxon>
    </lineage>
</organism>
<evidence type="ECO:0000313" key="3">
    <source>
        <dbReference type="Proteomes" id="UP000272025"/>
    </source>
</evidence>
<evidence type="ECO:0000313" key="2">
    <source>
        <dbReference type="EMBL" id="ROT41725.1"/>
    </source>
</evidence>
<dbReference type="PROSITE" id="PS51257">
    <property type="entry name" value="PROKAR_LIPOPROTEIN"/>
    <property type="match status" value="1"/>
</dbReference>
<dbReference type="RefSeq" id="XP_028469531.1">
    <property type="nucleotide sequence ID" value="XM_028606676.1"/>
</dbReference>
<feature type="compositionally biased region" description="Basic and acidic residues" evidence="1">
    <location>
        <begin position="113"/>
        <end position="123"/>
    </location>
</feature>
<accession>A0A3N2Q525</accession>
<dbReference type="AlphaFoldDB" id="A0A3N2Q525"/>
<dbReference type="GeneID" id="39575154"/>